<name>A0A371X5U8_9HYPH</name>
<dbReference type="GO" id="GO:0005886">
    <property type="term" value="C:plasma membrane"/>
    <property type="evidence" value="ECO:0007669"/>
    <property type="project" value="TreeGrafter"/>
</dbReference>
<reference evidence="3 4" key="1">
    <citation type="submission" date="2018-08" db="EMBL/GenBank/DDBJ databases">
        <title>Fulvimarina sp. 85, whole genome shotgun sequence.</title>
        <authorList>
            <person name="Tuo L."/>
        </authorList>
    </citation>
    <scope>NUCLEOTIDE SEQUENCE [LARGE SCALE GENOMIC DNA]</scope>
    <source>
        <strain evidence="3 4">85</strain>
    </source>
</reference>
<dbReference type="Pfam" id="PF09335">
    <property type="entry name" value="VTT_dom"/>
    <property type="match status" value="1"/>
</dbReference>
<dbReference type="PANTHER" id="PTHR42709">
    <property type="entry name" value="ALKALINE PHOSPHATASE LIKE PROTEIN"/>
    <property type="match status" value="1"/>
</dbReference>
<dbReference type="Proteomes" id="UP000264310">
    <property type="component" value="Unassembled WGS sequence"/>
</dbReference>
<keyword evidence="1" id="KW-1133">Transmembrane helix</keyword>
<keyword evidence="4" id="KW-1185">Reference proteome</keyword>
<proteinExistence type="predicted"/>
<sequence>MHDILNLISQFGPAIIFAGTFFEGEIFAIIGGFLAFRGSYSLEFMMALAFVGSFFGDLAVFLFARYSSNHRWVRPWREHRRFSKALRLVERYQAYFVIVNRYVYGLRMPGLIALGMSRIGLFRFLILNFIGAAIWASLFTTLGYVFGYSIQSLFAQVEVVERGILIALGVVVTGIVLYIGYRQWGPILKARGVIGTKTKRSEQDD</sequence>
<feature type="transmembrane region" description="Helical" evidence="1">
    <location>
        <begin position="42"/>
        <end position="64"/>
    </location>
</feature>
<keyword evidence="1" id="KW-0812">Transmembrane</keyword>
<keyword evidence="1" id="KW-0472">Membrane</keyword>
<evidence type="ECO:0000256" key="1">
    <source>
        <dbReference type="SAM" id="Phobius"/>
    </source>
</evidence>
<dbReference type="InterPro" id="IPR051311">
    <property type="entry name" value="DedA_domain"/>
</dbReference>
<feature type="domain" description="VTT" evidence="2">
    <location>
        <begin position="24"/>
        <end position="144"/>
    </location>
</feature>
<accession>A0A371X5U8</accession>
<gene>
    <name evidence="3" type="ORF">DYI37_09305</name>
</gene>
<dbReference type="EMBL" id="QURL01000003">
    <property type="protein sequence ID" value="RFC64595.1"/>
    <property type="molecule type" value="Genomic_DNA"/>
</dbReference>
<evidence type="ECO:0000313" key="4">
    <source>
        <dbReference type="Proteomes" id="UP000264310"/>
    </source>
</evidence>
<protein>
    <submittedName>
        <fullName evidence="3">DedA family protein</fullName>
    </submittedName>
</protein>
<dbReference type="InterPro" id="IPR032816">
    <property type="entry name" value="VTT_dom"/>
</dbReference>
<feature type="transmembrane region" description="Helical" evidence="1">
    <location>
        <begin position="124"/>
        <end position="150"/>
    </location>
</feature>
<feature type="transmembrane region" description="Helical" evidence="1">
    <location>
        <begin position="12"/>
        <end position="36"/>
    </location>
</feature>
<organism evidence="3 4">
    <name type="scientific">Fulvimarina endophytica</name>
    <dbReference type="NCBI Taxonomy" id="2293836"/>
    <lineage>
        <taxon>Bacteria</taxon>
        <taxon>Pseudomonadati</taxon>
        <taxon>Pseudomonadota</taxon>
        <taxon>Alphaproteobacteria</taxon>
        <taxon>Hyphomicrobiales</taxon>
        <taxon>Aurantimonadaceae</taxon>
        <taxon>Fulvimarina</taxon>
    </lineage>
</organism>
<comment type="caution">
    <text evidence="3">The sequence shown here is derived from an EMBL/GenBank/DDBJ whole genome shotgun (WGS) entry which is preliminary data.</text>
</comment>
<evidence type="ECO:0000259" key="2">
    <source>
        <dbReference type="Pfam" id="PF09335"/>
    </source>
</evidence>
<dbReference type="AlphaFoldDB" id="A0A371X5U8"/>
<evidence type="ECO:0000313" key="3">
    <source>
        <dbReference type="EMBL" id="RFC64595.1"/>
    </source>
</evidence>
<dbReference type="PANTHER" id="PTHR42709:SF2">
    <property type="entry name" value="INNER MEMBRANE PROTEIN YOHD"/>
    <property type="match status" value="1"/>
</dbReference>
<feature type="transmembrane region" description="Helical" evidence="1">
    <location>
        <begin position="162"/>
        <end position="181"/>
    </location>
</feature>
<dbReference type="OrthoDB" id="948134at2"/>